<evidence type="ECO:0000313" key="6">
    <source>
        <dbReference type="Proteomes" id="UP000321272"/>
    </source>
</evidence>
<dbReference type="PANTHER" id="PTHR11527">
    <property type="entry name" value="HEAT-SHOCK PROTEIN 20 FAMILY MEMBER"/>
    <property type="match status" value="1"/>
</dbReference>
<evidence type="ECO:0000259" key="4">
    <source>
        <dbReference type="PROSITE" id="PS01031"/>
    </source>
</evidence>
<comment type="similarity">
    <text evidence="1 2">Belongs to the small heat shock protein (HSP20) family.</text>
</comment>
<dbReference type="EMBL" id="CP042382">
    <property type="protein sequence ID" value="QEA40452.1"/>
    <property type="molecule type" value="Genomic_DNA"/>
</dbReference>
<dbReference type="AlphaFoldDB" id="A0A5B8STH8"/>
<sequence>MNLQKFSPWNWFKSENRQSQEATAPAPVSAETPKGLSPFWQMHRELDRWMDNAMRQWGMPAMPEAFASMEGLLKPSVDISEREDEYRISLEVPGVDEKDVKLSIDEHRLLIEGEKRQESTSKEDRYQRVERVYGSFQRVLDLPVDAKVEDIEASFDKGVLTVKVPRDKQAKARRREIPIQGRR</sequence>
<dbReference type="KEGG" id="paur:FGL86_16140"/>
<dbReference type="Gene3D" id="2.60.40.790">
    <property type="match status" value="1"/>
</dbReference>
<evidence type="ECO:0000256" key="1">
    <source>
        <dbReference type="PROSITE-ProRule" id="PRU00285"/>
    </source>
</evidence>
<dbReference type="InterPro" id="IPR002068">
    <property type="entry name" value="A-crystallin/Hsp20_dom"/>
</dbReference>
<evidence type="ECO:0000256" key="3">
    <source>
        <dbReference type="SAM" id="MobiDB-lite"/>
    </source>
</evidence>
<gene>
    <name evidence="5" type="ORF">FGL86_16140</name>
</gene>
<dbReference type="Proteomes" id="UP000321272">
    <property type="component" value="Chromosome"/>
</dbReference>
<feature type="domain" description="SHSP" evidence="4">
    <location>
        <begin position="68"/>
        <end position="182"/>
    </location>
</feature>
<dbReference type="InterPro" id="IPR008978">
    <property type="entry name" value="HSP20-like_chaperone"/>
</dbReference>
<protein>
    <submittedName>
        <fullName evidence="5">Hsp20/alpha crystallin family protein</fullName>
    </submittedName>
</protein>
<dbReference type="PROSITE" id="PS01031">
    <property type="entry name" value="SHSP"/>
    <property type="match status" value="1"/>
</dbReference>
<accession>A0A5B8STH8</accession>
<evidence type="ECO:0000256" key="2">
    <source>
        <dbReference type="RuleBase" id="RU003616"/>
    </source>
</evidence>
<dbReference type="Pfam" id="PF00011">
    <property type="entry name" value="HSP20"/>
    <property type="match status" value="1"/>
</dbReference>
<evidence type="ECO:0000313" key="5">
    <source>
        <dbReference type="EMBL" id="QEA40452.1"/>
    </source>
</evidence>
<dbReference type="OrthoDB" id="9792695at2"/>
<dbReference type="CDD" id="cd06464">
    <property type="entry name" value="ACD_sHsps-like"/>
    <property type="match status" value="1"/>
</dbReference>
<organism evidence="5 6">
    <name type="scientific">Pistricoccus aurantiacus</name>
    <dbReference type="NCBI Taxonomy" id="1883414"/>
    <lineage>
        <taxon>Bacteria</taxon>
        <taxon>Pseudomonadati</taxon>
        <taxon>Pseudomonadota</taxon>
        <taxon>Gammaproteobacteria</taxon>
        <taxon>Oceanospirillales</taxon>
        <taxon>Halomonadaceae</taxon>
        <taxon>Pistricoccus</taxon>
    </lineage>
</organism>
<name>A0A5B8STH8_9GAMM</name>
<dbReference type="RefSeq" id="WP_147185719.1">
    <property type="nucleotide sequence ID" value="NZ_CP042382.1"/>
</dbReference>
<reference evidence="5 6" key="1">
    <citation type="submission" date="2019-06" db="EMBL/GenBank/DDBJ databases">
        <title>Genome analyses of bacteria isolated from kimchi.</title>
        <authorList>
            <person name="Lee S."/>
            <person name="Ahn S."/>
            <person name="Roh S."/>
        </authorList>
    </citation>
    <scope>NUCLEOTIDE SEQUENCE [LARGE SCALE GENOMIC DNA]</scope>
    <source>
        <strain evidence="5 6">CBA4606</strain>
    </source>
</reference>
<dbReference type="InterPro" id="IPR031107">
    <property type="entry name" value="Small_HSP"/>
</dbReference>
<dbReference type="SUPFAM" id="SSF49764">
    <property type="entry name" value="HSP20-like chaperones"/>
    <property type="match status" value="1"/>
</dbReference>
<proteinExistence type="inferred from homology"/>
<keyword evidence="6" id="KW-1185">Reference proteome</keyword>
<feature type="region of interest" description="Disordered" evidence="3">
    <location>
        <begin position="15"/>
        <end position="35"/>
    </location>
</feature>